<keyword evidence="2" id="KW-0472">Membrane</keyword>
<dbReference type="OrthoDB" id="2504531at2759"/>
<keyword evidence="2" id="KW-0812">Transmembrane</keyword>
<keyword evidence="4" id="KW-1185">Reference proteome</keyword>
<evidence type="ECO:0000256" key="1">
    <source>
        <dbReference type="SAM" id="MobiDB-lite"/>
    </source>
</evidence>
<evidence type="ECO:0000256" key="2">
    <source>
        <dbReference type="SAM" id="Phobius"/>
    </source>
</evidence>
<gene>
    <name evidence="3" type="ORF">O181_037536</name>
</gene>
<evidence type="ECO:0000313" key="3">
    <source>
        <dbReference type="EMBL" id="MBW0497821.1"/>
    </source>
</evidence>
<sequence length="177" mass="20404">MTIHPKLLVKPQETLPRDPLGLSKDPWPPPDYLSSHPAKPVHSIYRFDCHHLQLMSSPSKLPMASFSFRHTFIGLLIGISLVLMANLTAFQVLIPESFNRFYSSTFRLSEDHKTWLTWHKVQLNNPFVPNHDPNNLGDEPPEDLKKRRPQKIKADPEVAPVKMILPKKLDIHRPDEL</sequence>
<feature type="transmembrane region" description="Helical" evidence="2">
    <location>
        <begin position="72"/>
        <end position="94"/>
    </location>
</feature>
<reference evidence="3" key="1">
    <citation type="submission" date="2021-03" db="EMBL/GenBank/DDBJ databases">
        <title>Draft genome sequence of rust myrtle Austropuccinia psidii MF-1, a brazilian biotype.</title>
        <authorList>
            <person name="Quecine M.C."/>
            <person name="Pachon D.M.R."/>
            <person name="Bonatelli M.L."/>
            <person name="Correr F.H."/>
            <person name="Franceschini L.M."/>
            <person name="Leite T.F."/>
            <person name="Margarido G.R.A."/>
            <person name="Almeida C.A."/>
            <person name="Ferrarezi J.A."/>
            <person name="Labate C.A."/>
        </authorList>
    </citation>
    <scope>NUCLEOTIDE SEQUENCE</scope>
    <source>
        <strain evidence="3">MF-1</strain>
    </source>
</reference>
<dbReference type="EMBL" id="AVOT02014397">
    <property type="protein sequence ID" value="MBW0497821.1"/>
    <property type="molecule type" value="Genomic_DNA"/>
</dbReference>
<dbReference type="Proteomes" id="UP000765509">
    <property type="component" value="Unassembled WGS sequence"/>
</dbReference>
<accession>A0A9Q3D6D5</accession>
<proteinExistence type="predicted"/>
<organism evidence="3 4">
    <name type="scientific">Austropuccinia psidii MF-1</name>
    <dbReference type="NCBI Taxonomy" id="1389203"/>
    <lineage>
        <taxon>Eukaryota</taxon>
        <taxon>Fungi</taxon>
        <taxon>Dikarya</taxon>
        <taxon>Basidiomycota</taxon>
        <taxon>Pucciniomycotina</taxon>
        <taxon>Pucciniomycetes</taxon>
        <taxon>Pucciniales</taxon>
        <taxon>Sphaerophragmiaceae</taxon>
        <taxon>Austropuccinia</taxon>
    </lineage>
</organism>
<name>A0A9Q3D6D5_9BASI</name>
<keyword evidence="2" id="KW-1133">Transmembrane helix</keyword>
<feature type="region of interest" description="Disordered" evidence="1">
    <location>
        <begin position="128"/>
        <end position="153"/>
    </location>
</feature>
<dbReference type="AlphaFoldDB" id="A0A9Q3D6D5"/>
<protein>
    <submittedName>
        <fullName evidence="3">Uncharacterized protein</fullName>
    </submittedName>
</protein>
<comment type="caution">
    <text evidence="3">The sequence shown here is derived from an EMBL/GenBank/DDBJ whole genome shotgun (WGS) entry which is preliminary data.</text>
</comment>
<evidence type="ECO:0000313" key="4">
    <source>
        <dbReference type="Proteomes" id="UP000765509"/>
    </source>
</evidence>